<dbReference type="PANTHER" id="PTHR22600">
    <property type="entry name" value="BETA-HEXOSAMINIDASE"/>
    <property type="match status" value="1"/>
</dbReference>
<dbReference type="InterPro" id="IPR015882">
    <property type="entry name" value="HEX_bac_N"/>
</dbReference>
<dbReference type="SUPFAM" id="SSF51445">
    <property type="entry name" value="(Trans)glycosidases"/>
    <property type="match status" value="1"/>
</dbReference>
<dbReference type="InterPro" id="IPR017853">
    <property type="entry name" value="GH"/>
</dbReference>
<dbReference type="InterPro" id="IPR059177">
    <property type="entry name" value="GH29D-like_dom"/>
</dbReference>
<dbReference type="InterPro" id="IPR037524">
    <property type="entry name" value="PA14/GLEYA"/>
</dbReference>
<dbReference type="PRINTS" id="PR00738">
    <property type="entry name" value="GLHYDRLASE20"/>
</dbReference>
<dbReference type="SUPFAM" id="SSF55545">
    <property type="entry name" value="beta-N-acetylhexosaminidase-like domain"/>
    <property type="match status" value="1"/>
</dbReference>
<organism evidence="8 9">
    <name type="scientific">Parabacteroides absconsus</name>
    <dbReference type="NCBI Taxonomy" id="2951805"/>
    <lineage>
        <taxon>Bacteria</taxon>
        <taxon>Pseudomonadati</taxon>
        <taxon>Bacteroidota</taxon>
        <taxon>Bacteroidia</taxon>
        <taxon>Bacteroidales</taxon>
        <taxon>Tannerellaceae</taxon>
        <taxon>Parabacteroides</taxon>
    </lineage>
</organism>
<keyword evidence="9" id="KW-1185">Reference proteome</keyword>
<dbReference type="EMBL" id="CP146284">
    <property type="protein sequence ID" value="WWV66971.1"/>
    <property type="molecule type" value="Genomic_DNA"/>
</dbReference>
<dbReference type="SUPFAM" id="SSF56988">
    <property type="entry name" value="Anthrax protective antigen"/>
    <property type="match status" value="1"/>
</dbReference>
<evidence type="ECO:0000256" key="5">
    <source>
        <dbReference type="ARBA" id="ARBA00023295"/>
    </source>
</evidence>
<dbReference type="Proteomes" id="UP001320603">
    <property type="component" value="Chromosome"/>
</dbReference>
<feature type="domain" description="PA14" evidence="7">
    <location>
        <begin position="634"/>
        <end position="768"/>
    </location>
</feature>
<gene>
    <name evidence="8" type="ORF">NEE14_002985</name>
</gene>
<dbReference type="EC" id="3.2.1.52" evidence="3"/>
<dbReference type="InterPro" id="IPR015883">
    <property type="entry name" value="Glyco_hydro_20_cat"/>
</dbReference>
<dbReference type="Pfam" id="PF00728">
    <property type="entry name" value="Glyco_hydro_20"/>
    <property type="match status" value="1"/>
</dbReference>
<dbReference type="Gene3D" id="3.30.379.10">
    <property type="entry name" value="Chitobiase/beta-hexosaminidase domain 2-like"/>
    <property type="match status" value="1"/>
</dbReference>
<dbReference type="Gene3D" id="3.20.20.80">
    <property type="entry name" value="Glycosidases"/>
    <property type="match status" value="1"/>
</dbReference>
<dbReference type="CDD" id="cd06563">
    <property type="entry name" value="GH20_chitobiase-like"/>
    <property type="match status" value="1"/>
</dbReference>
<comment type="catalytic activity">
    <reaction evidence="1">
        <text>Hydrolysis of terminal non-reducing N-acetyl-D-hexosamine residues in N-acetyl-beta-D-hexosaminides.</text>
        <dbReference type="EC" id="3.2.1.52"/>
    </reaction>
</comment>
<dbReference type="SMART" id="SM00758">
    <property type="entry name" value="PA14"/>
    <property type="match status" value="1"/>
</dbReference>
<dbReference type="Pfam" id="PF13290">
    <property type="entry name" value="CHB_HEX_C_1"/>
    <property type="match status" value="1"/>
</dbReference>
<dbReference type="Pfam" id="PF02838">
    <property type="entry name" value="Glyco_hydro_20b"/>
    <property type="match status" value="1"/>
</dbReference>
<keyword evidence="5" id="KW-0326">Glycosidase</keyword>
<dbReference type="PANTHER" id="PTHR22600:SF57">
    <property type="entry name" value="BETA-N-ACETYLHEXOSAMINIDASE"/>
    <property type="match status" value="1"/>
</dbReference>
<dbReference type="Gene3D" id="3.90.182.10">
    <property type="entry name" value="Toxin - Anthrax Protective Antigen,domain 1"/>
    <property type="match status" value="1"/>
</dbReference>
<evidence type="ECO:0000256" key="2">
    <source>
        <dbReference type="ARBA" id="ARBA00006285"/>
    </source>
</evidence>
<dbReference type="RefSeq" id="WP_251966360.1">
    <property type="nucleotide sequence ID" value="NZ_CP146284.1"/>
</dbReference>
<reference evidence="8 9" key="1">
    <citation type="submission" date="2024-02" db="EMBL/GenBank/DDBJ databases">
        <title>Whole genome sequencing of Parabacteroides sp. AD58.</title>
        <authorList>
            <person name="Chaplin A.V."/>
            <person name="Pikina A.P."/>
            <person name="Sokolova S.R."/>
            <person name="Korostin D.O."/>
            <person name="Efimov B.A."/>
        </authorList>
    </citation>
    <scope>NUCLEOTIDE SEQUENCE [LARGE SCALE GENOMIC DNA]</scope>
    <source>
        <strain evidence="8 9">AD58</strain>
    </source>
</reference>
<feature type="chain" id="PRO_5045231073" description="beta-N-acetylhexosaminidase" evidence="6">
    <location>
        <begin position="18"/>
        <end position="771"/>
    </location>
</feature>
<feature type="signal peptide" evidence="6">
    <location>
        <begin position="1"/>
        <end position="17"/>
    </location>
</feature>
<evidence type="ECO:0000313" key="9">
    <source>
        <dbReference type="Proteomes" id="UP001320603"/>
    </source>
</evidence>
<comment type="similarity">
    <text evidence="2">Belongs to the glycosyl hydrolase 20 family.</text>
</comment>
<protein>
    <recommendedName>
        <fullName evidence="3">beta-N-acetylhexosaminidase</fullName>
        <ecNumber evidence="3">3.2.1.52</ecNumber>
    </recommendedName>
</protein>
<evidence type="ECO:0000313" key="8">
    <source>
        <dbReference type="EMBL" id="WWV66971.1"/>
    </source>
</evidence>
<name>A0ABZ2IS76_9BACT</name>
<evidence type="ECO:0000256" key="3">
    <source>
        <dbReference type="ARBA" id="ARBA00012663"/>
    </source>
</evidence>
<dbReference type="Pfam" id="PF07691">
    <property type="entry name" value="PA14"/>
    <property type="match status" value="1"/>
</dbReference>
<evidence type="ECO:0000256" key="1">
    <source>
        <dbReference type="ARBA" id="ARBA00001231"/>
    </source>
</evidence>
<evidence type="ECO:0000259" key="7">
    <source>
        <dbReference type="PROSITE" id="PS51820"/>
    </source>
</evidence>
<evidence type="ECO:0000256" key="6">
    <source>
        <dbReference type="SAM" id="SignalP"/>
    </source>
</evidence>
<evidence type="ECO:0000256" key="4">
    <source>
        <dbReference type="ARBA" id="ARBA00022801"/>
    </source>
</evidence>
<keyword evidence="4" id="KW-0378">Hydrolase</keyword>
<sequence length="771" mass="86570">MYKRLFFACTIAGALFANISCTSTQETSVADINIIPLPKSVTQESGSFLLTDGMTIGISDPSLKPAAEYLASLLARSTGYHLSVKEGLDGDIQLSLADSFSPKEGSYSLHVGKKNITISSGNYGGFIAGIQTLRQLFPAEIESAVELPGNTWALPAVTITDEPRFSWRGVMLDVSRHFYSPDEVKELLDLMALYKLNKFHWHLTDDQGWRIEIKKYPLLTEKGAWRPFNSQDRECMRRAKAEDNKDFEIPAEKLRIVQGDTLYGGFYTQEEIKDIVKYAGIRGIDVIPEIDMPGHMLAAVSNYNGVSCFAQTGWGKSFSSPVCPGKDSALEFCKNVYAEIIPLFPYKYIHLGADEVEKTNWKKCPDCQKRMKDEGLKTEEELQSWFVHYMEHFFNEHGKNLIGWDEILEGGLSETATIMWWRNWHPQSLPEATAQGNQAIYCPNANFYLDVQQDRKSVRNLYEYVLAPDSLSEEQRSLILGAQGNIWCEWIPSVARLQYMAFPRVMALAEKTWSDPAMCYWDDFQKRMIGQFARLNVLGVNYRTPDLEGFHAVNAFVGETDVRITCVDPSIEIHYTTDGTIPTLESPVYEGPMKISESTDYTLRSFKSDGKAGDIFRTRYLKQEYAPADADAQPQKTGLQAMWHEGRFDSCAAIQKIPAKATFEVSDVTIPSEVKGDIGLVIKGYINIPAEGIYTFYLLSDDGSILKIDDEIVVDNDGPHAPAEISGQKALAKGLHPIEVQYFDYNGGLLQLNVYDPSGKKMDVNTGIYAY</sequence>
<dbReference type="InterPro" id="IPR029018">
    <property type="entry name" value="Hex-like_dom2"/>
</dbReference>
<keyword evidence="6" id="KW-0732">Signal</keyword>
<proteinExistence type="inferred from homology"/>
<dbReference type="InterPro" id="IPR025705">
    <property type="entry name" value="Beta_hexosaminidase_sua/sub"/>
</dbReference>
<dbReference type="InterPro" id="IPR011658">
    <property type="entry name" value="PA14_dom"/>
</dbReference>
<dbReference type="PROSITE" id="PS51820">
    <property type="entry name" value="PA14"/>
    <property type="match status" value="1"/>
</dbReference>
<accession>A0ABZ2IS76</accession>